<evidence type="ECO:0000259" key="3">
    <source>
        <dbReference type="PROSITE" id="PS51186"/>
    </source>
</evidence>
<evidence type="ECO:0000256" key="2">
    <source>
        <dbReference type="ARBA" id="ARBA00023315"/>
    </source>
</evidence>
<keyword evidence="1" id="KW-0808">Transferase</keyword>
<dbReference type="PANTHER" id="PTHR30602:SF12">
    <property type="entry name" value="AMINO-ACID ACETYLTRANSFERASE NAGS1, CHLOROPLASTIC-RELATED"/>
    <property type="match status" value="1"/>
</dbReference>
<dbReference type="Gene3D" id="3.40.630.30">
    <property type="match status" value="1"/>
</dbReference>
<sequence>MQLDLTLRDAQPADRPRGVALLRAAGLPLVGLPDDLMGFIVAEEGGKVVGLAGLEHYGSVGMVRSVVVHSDYRGMGYGEALLHATLDRAAQQRIETLVLLTTTAAAWFERWDFAQIPWSELPEAVQRSPLVQEGCPASAVVMGRVLRE</sequence>
<dbReference type="NCBIfam" id="NF040501">
    <property type="entry name" value="resist_ArsN2"/>
    <property type="match status" value="1"/>
</dbReference>
<evidence type="ECO:0000256" key="1">
    <source>
        <dbReference type="ARBA" id="ARBA00022679"/>
    </source>
</evidence>
<gene>
    <name evidence="4" type="primary">arsN2</name>
    <name evidence="4" type="ORF">ACFPQ6_15560</name>
</gene>
<keyword evidence="5" id="KW-1185">Reference proteome</keyword>
<dbReference type="Proteomes" id="UP001595979">
    <property type="component" value="Unassembled WGS sequence"/>
</dbReference>
<dbReference type="InterPro" id="IPR000182">
    <property type="entry name" value="GNAT_dom"/>
</dbReference>
<dbReference type="Pfam" id="PF00583">
    <property type="entry name" value="Acetyltransf_1"/>
    <property type="match status" value="1"/>
</dbReference>
<proteinExistence type="predicted"/>
<feature type="domain" description="N-acetyltransferase" evidence="3">
    <location>
        <begin position="5"/>
        <end position="147"/>
    </location>
</feature>
<dbReference type="PANTHER" id="PTHR30602">
    <property type="entry name" value="AMINO-ACID ACETYLTRANSFERASE"/>
    <property type="match status" value="1"/>
</dbReference>
<name>A0ABW1DNJ3_9DEIO</name>
<accession>A0ABW1DNJ3</accession>
<protein>
    <submittedName>
        <fullName evidence="4">Arsenic resistance N-acetyltransferase ArsN2</fullName>
    </submittedName>
</protein>
<evidence type="ECO:0000313" key="5">
    <source>
        <dbReference type="Proteomes" id="UP001595979"/>
    </source>
</evidence>
<dbReference type="SUPFAM" id="SSF55729">
    <property type="entry name" value="Acyl-CoA N-acyltransferases (Nat)"/>
    <property type="match status" value="1"/>
</dbReference>
<dbReference type="InterPro" id="IPR010167">
    <property type="entry name" value="NH2A_AcTrfase"/>
</dbReference>
<dbReference type="CDD" id="cd04301">
    <property type="entry name" value="NAT_SF"/>
    <property type="match status" value="1"/>
</dbReference>
<dbReference type="EMBL" id="JBHSOH010000031">
    <property type="protein sequence ID" value="MFC5849722.1"/>
    <property type="molecule type" value="Genomic_DNA"/>
</dbReference>
<evidence type="ECO:0000313" key="4">
    <source>
        <dbReference type="EMBL" id="MFC5849722.1"/>
    </source>
</evidence>
<organism evidence="4 5">
    <name type="scientific">Deinococcus petrolearius</name>
    <dbReference type="NCBI Taxonomy" id="1751295"/>
    <lineage>
        <taxon>Bacteria</taxon>
        <taxon>Thermotogati</taxon>
        <taxon>Deinococcota</taxon>
        <taxon>Deinococci</taxon>
        <taxon>Deinococcales</taxon>
        <taxon>Deinococcaceae</taxon>
        <taxon>Deinococcus</taxon>
    </lineage>
</organism>
<keyword evidence="2" id="KW-0012">Acyltransferase</keyword>
<dbReference type="InterPro" id="IPR016181">
    <property type="entry name" value="Acyl_CoA_acyltransferase"/>
</dbReference>
<dbReference type="PROSITE" id="PS51186">
    <property type="entry name" value="GNAT"/>
    <property type="match status" value="1"/>
</dbReference>
<reference evidence="5" key="1">
    <citation type="journal article" date="2019" name="Int. J. Syst. Evol. Microbiol.">
        <title>The Global Catalogue of Microorganisms (GCM) 10K type strain sequencing project: providing services to taxonomists for standard genome sequencing and annotation.</title>
        <authorList>
            <consortium name="The Broad Institute Genomics Platform"/>
            <consortium name="The Broad Institute Genome Sequencing Center for Infectious Disease"/>
            <person name="Wu L."/>
            <person name="Ma J."/>
        </authorList>
    </citation>
    <scope>NUCLEOTIDE SEQUENCE [LARGE SCALE GENOMIC DNA]</scope>
    <source>
        <strain evidence="5">CGMCC 1.15053</strain>
    </source>
</reference>
<comment type="caution">
    <text evidence="4">The sequence shown here is derived from an EMBL/GenBank/DDBJ whole genome shotgun (WGS) entry which is preliminary data.</text>
</comment>
<dbReference type="RefSeq" id="WP_380051095.1">
    <property type="nucleotide sequence ID" value="NZ_JBHSOH010000031.1"/>
</dbReference>